<gene>
    <name evidence="1" type="ORF">D5086_007713</name>
</gene>
<reference evidence="1 2" key="1">
    <citation type="journal article" date="2024" name="Plant Biotechnol. J.">
        <title>Genome and CRISPR/Cas9 system of a widespread forest tree (Populus alba) in the world.</title>
        <authorList>
            <person name="Liu Y.J."/>
            <person name="Jiang P.F."/>
            <person name="Han X.M."/>
            <person name="Li X.Y."/>
            <person name="Wang H.M."/>
            <person name="Wang Y.J."/>
            <person name="Wang X.X."/>
            <person name="Zeng Q.Y."/>
        </authorList>
    </citation>
    <scope>NUCLEOTIDE SEQUENCE [LARGE SCALE GENOMIC DNA]</scope>
    <source>
        <strain evidence="2">cv. PAL-ZL1</strain>
    </source>
</reference>
<dbReference type="EMBL" id="RCHU02000004">
    <property type="protein sequence ID" value="KAL3596076.1"/>
    <property type="molecule type" value="Genomic_DNA"/>
</dbReference>
<comment type="caution">
    <text evidence="1">The sequence shown here is derived from an EMBL/GenBank/DDBJ whole genome shotgun (WGS) entry which is preliminary data.</text>
</comment>
<dbReference type="Proteomes" id="UP000309997">
    <property type="component" value="Unassembled WGS sequence"/>
</dbReference>
<organism evidence="1 2">
    <name type="scientific">Populus alba</name>
    <name type="common">White poplar</name>
    <dbReference type="NCBI Taxonomy" id="43335"/>
    <lineage>
        <taxon>Eukaryota</taxon>
        <taxon>Viridiplantae</taxon>
        <taxon>Streptophyta</taxon>
        <taxon>Embryophyta</taxon>
        <taxon>Tracheophyta</taxon>
        <taxon>Spermatophyta</taxon>
        <taxon>Magnoliopsida</taxon>
        <taxon>eudicotyledons</taxon>
        <taxon>Gunneridae</taxon>
        <taxon>Pentapetalae</taxon>
        <taxon>rosids</taxon>
        <taxon>fabids</taxon>
        <taxon>Malpighiales</taxon>
        <taxon>Salicaceae</taxon>
        <taxon>Saliceae</taxon>
        <taxon>Populus</taxon>
    </lineage>
</organism>
<sequence length="324" mass="36654">MANTGPVRFERVAAAFNEASRVIRLCESGGSEHFSPDNSSADLVNSFIETEYRNQFGGIGGDQNNKGHRDRLEDSSEYCSYSENKERLENLLNIMDDVREKICKEIGFIGERSSQSFKHRLMSRLRDRGFDAGEFEIARPTSRYAELLDAFPRVYVGTPEDVKQIVRLMCNAMRESMKAVGMHVPPWRRNGYLQAKWFGHYKRTTLNEVSTRTSGSKSDHEGNPAKRATGFEALPVRVFYCRAAIITVTEVKIKQQVRKANICGSCLSLDSFFLRSVLFPNPRELGVQLKQMNIQGLTDSKGEIRWRLLISSQLGGRGTAKSFS</sequence>
<evidence type="ECO:0000313" key="2">
    <source>
        <dbReference type="Proteomes" id="UP000309997"/>
    </source>
</evidence>
<protein>
    <submittedName>
        <fullName evidence="1">Uncharacterized protein</fullName>
    </submittedName>
</protein>
<keyword evidence="2" id="KW-1185">Reference proteome</keyword>
<evidence type="ECO:0000313" key="1">
    <source>
        <dbReference type="EMBL" id="KAL3596076.1"/>
    </source>
</evidence>
<proteinExistence type="predicted"/>
<accession>A0ACC4CEY2</accession>
<name>A0ACC4CEY2_POPAL</name>